<name>A0ABY4DAZ8_9SPIR</name>
<organism evidence="1 2">
    <name type="scientific">Sphaerochaeta associata</name>
    <dbReference type="NCBI Taxonomy" id="1129264"/>
    <lineage>
        <taxon>Bacteria</taxon>
        <taxon>Pseudomonadati</taxon>
        <taxon>Spirochaetota</taxon>
        <taxon>Spirochaetia</taxon>
        <taxon>Spirochaetales</taxon>
        <taxon>Sphaerochaetaceae</taxon>
        <taxon>Sphaerochaeta</taxon>
    </lineage>
</organism>
<dbReference type="EMBL" id="CP094929">
    <property type="protein sequence ID" value="UOM51454.1"/>
    <property type="molecule type" value="Genomic_DNA"/>
</dbReference>
<evidence type="ECO:0008006" key="3">
    <source>
        <dbReference type="Google" id="ProtNLM"/>
    </source>
</evidence>
<gene>
    <name evidence="1" type="ORF">MUG09_01535</name>
</gene>
<evidence type="ECO:0000313" key="2">
    <source>
        <dbReference type="Proteomes" id="UP000829708"/>
    </source>
</evidence>
<accession>A0ABY4DAZ8</accession>
<sequence length="71" mass="8104">MTKHTPSEKQRFRIRSTVERSNSHLKDWLIPPKIMVRGTEKVSHCLMTGVLCLAAIKILQYCILPGIQKTA</sequence>
<keyword evidence="2" id="KW-1185">Reference proteome</keyword>
<dbReference type="RefSeq" id="WP_244772820.1">
    <property type="nucleotide sequence ID" value="NZ_CP094929.1"/>
</dbReference>
<dbReference type="Proteomes" id="UP000829708">
    <property type="component" value="Chromosome"/>
</dbReference>
<proteinExistence type="predicted"/>
<reference evidence="2" key="1">
    <citation type="journal article" date="2024" name="J Bioinform Genom">
        <title>Complete genome sequence of the type strain bacterium Sphaerochaeta associata GLS2t (VKM B-2742)t.</title>
        <authorList>
            <person name="Troshina O.Y."/>
            <person name="Tepeeva A.N."/>
            <person name="Arzamasceva V.O."/>
            <person name="Whitman W.B."/>
            <person name="Varghese N."/>
            <person name="Shapiro N."/>
            <person name="Woyke T."/>
            <person name="Kripides N.C."/>
            <person name="Vasilenko O.V."/>
        </authorList>
    </citation>
    <scope>NUCLEOTIDE SEQUENCE [LARGE SCALE GENOMIC DNA]</scope>
    <source>
        <strain evidence="2">GLS2T</strain>
    </source>
</reference>
<evidence type="ECO:0000313" key="1">
    <source>
        <dbReference type="EMBL" id="UOM51454.1"/>
    </source>
</evidence>
<protein>
    <recommendedName>
        <fullName evidence="3">Transposase DDE domain-containing protein</fullName>
    </recommendedName>
</protein>